<proteinExistence type="predicted"/>
<dbReference type="Proteomes" id="UP000291189">
    <property type="component" value="Unassembled WGS sequence"/>
</dbReference>
<feature type="transmembrane region" description="Helical" evidence="1">
    <location>
        <begin position="62"/>
        <end position="90"/>
    </location>
</feature>
<evidence type="ECO:0008006" key="4">
    <source>
        <dbReference type="Google" id="ProtNLM"/>
    </source>
</evidence>
<feature type="transmembrane region" description="Helical" evidence="1">
    <location>
        <begin position="30"/>
        <end position="50"/>
    </location>
</feature>
<keyword evidence="1" id="KW-0812">Transmembrane</keyword>
<feature type="transmembrane region" description="Helical" evidence="1">
    <location>
        <begin position="190"/>
        <end position="210"/>
    </location>
</feature>
<evidence type="ECO:0000313" key="2">
    <source>
        <dbReference type="EMBL" id="RYU11073.1"/>
    </source>
</evidence>
<feature type="transmembrane region" description="Helical" evidence="1">
    <location>
        <begin position="164"/>
        <end position="184"/>
    </location>
</feature>
<feature type="transmembrane region" description="Helical" evidence="1">
    <location>
        <begin position="7"/>
        <end position="24"/>
    </location>
</feature>
<feature type="transmembrane region" description="Helical" evidence="1">
    <location>
        <begin position="102"/>
        <end position="124"/>
    </location>
</feature>
<evidence type="ECO:0000256" key="1">
    <source>
        <dbReference type="SAM" id="Phobius"/>
    </source>
</evidence>
<evidence type="ECO:0000313" key="3">
    <source>
        <dbReference type="Proteomes" id="UP000291189"/>
    </source>
</evidence>
<dbReference type="OrthoDB" id="5402524at2"/>
<gene>
    <name evidence="2" type="ORF">ETU37_14480</name>
</gene>
<reference evidence="2 3" key="1">
    <citation type="submission" date="2019-01" db="EMBL/GenBank/DDBJ databases">
        <title>Nocardioides guangzhouensis sp. nov., an actinobacterium isolated from soil.</title>
        <authorList>
            <person name="Fu Y."/>
            <person name="Cai Y."/>
            <person name="Lin Z."/>
            <person name="Chen P."/>
        </authorList>
    </citation>
    <scope>NUCLEOTIDE SEQUENCE [LARGE SCALE GENOMIC DNA]</scope>
    <source>
        <strain evidence="2 3">NBRC 105384</strain>
    </source>
</reference>
<dbReference type="EMBL" id="SDPU01000026">
    <property type="protein sequence ID" value="RYU11073.1"/>
    <property type="molecule type" value="Genomic_DNA"/>
</dbReference>
<keyword evidence="1" id="KW-1133">Transmembrane helix</keyword>
<protein>
    <recommendedName>
        <fullName evidence="4">DUF1345 domain-containing protein</fullName>
    </recommendedName>
</protein>
<dbReference type="AlphaFoldDB" id="A0A4Q5IYI4"/>
<comment type="caution">
    <text evidence="2">The sequence shown here is derived from an EMBL/GenBank/DDBJ whole genome shotgun (WGS) entry which is preliminary data.</text>
</comment>
<sequence>MSLPDDALWPILAAIVTVMVLSLLRPRELLVLPAWVLPAGEVILIFAVAANRPRRLSRRAGLLRGLAMGIVAVLVADALLATGLLVTALIEGGQATNSATELLTAGGIVWLTNVVAFALLYWLVDGGGELARARGGSGPVDLAFPQQLNPELAPRGWRPRFIDYLYLGLTTSMAFSPTDVMPFAPWAKAAMGLQSSISLAVLGLVVARAVNVLS</sequence>
<keyword evidence="1" id="KW-0472">Membrane</keyword>
<organism evidence="2 3">
    <name type="scientific">Nocardioides iriomotensis</name>
    <dbReference type="NCBI Taxonomy" id="715784"/>
    <lineage>
        <taxon>Bacteria</taxon>
        <taxon>Bacillati</taxon>
        <taxon>Actinomycetota</taxon>
        <taxon>Actinomycetes</taxon>
        <taxon>Propionibacteriales</taxon>
        <taxon>Nocardioidaceae</taxon>
        <taxon>Nocardioides</taxon>
    </lineage>
</organism>
<keyword evidence="3" id="KW-1185">Reference proteome</keyword>
<accession>A0A4Q5IYI4</accession>
<name>A0A4Q5IYI4_9ACTN</name>